<dbReference type="Pfam" id="PF08590">
    <property type="entry name" value="DUF1771"/>
    <property type="match status" value="1"/>
</dbReference>
<dbReference type="EMBL" id="CAMAPE010000018">
    <property type="protein sequence ID" value="CAH9084892.1"/>
    <property type="molecule type" value="Genomic_DNA"/>
</dbReference>
<keyword evidence="4" id="KW-1185">Reference proteome</keyword>
<accession>A0A9P0Z2W9</accession>
<dbReference type="PANTHER" id="PTHR47872">
    <property type="entry name" value="NUCLEAR RNA EXPORT FACTOR SDE5-RELATED"/>
    <property type="match status" value="1"/>
</dbReference>
<evidence type="ECO:0000313" key="3">
    <source>
        <dbReference type="EMBL" id="CAH9084892.1"/>
    </source>
</evidence>
<organism evidence="3 4">
    <name type="scientific">Cuscuta europaea</name>
    <name type="common">European dodder</name>
    <dbReference type="NCBI Taxonomy" id="41803"/>
    <lineage>
        <taxon>Eukaryota</taxon>
        <taxon>Viridiplantae</taxon>
        <taxon>Streptophyta</taxon>
        <taxon>Embryophyta</taxon>
        <taxon>Tracheophyta</taxon>
        <taxon>Spermatophyta</taxon>
        <taxon>Magnoliopsida</taxon>
        <taxon>eudicotyledons</taxon>
        <taxon>Gunneridae</taxon>
        <taxon>Pentapetalae</taxon>
        <taxon>asterids</taxon>
        <taxon>lamiids</taxon>
        <taxon>Solanales</taxon>
        <taxon>Convolvulaceae</taxon>
        <taxon>Cuscuteae</taxon>
        <taxon>Cuscuta</taxon>
        <taxon>Cuscuta subgen. Cuscuta</taxon>
    </lineage>
</organism>
<evidence type="ECO:0000256" key="1">
    <source>
        <dbReference type="SAM" id="MobiDB-lite"/>
    </source>
</evidence>
<proteinExistence type="predicted"/>
<name>A0A9P0Z2W9_CUSEU</name>
<dbReference type="Pfam" id="PF24767">
    <property type="entry name" value="UBA_At5g58720"/>
    <property type="match status" value="1"/>
</dbReference>
<dbReference type="SMART" id="SM01162">
    <property type="entry name" value="DUF1771"/>
    <property type="match status" value="1"/>
</dbReference>
<dbReference type="InterPro" id="IPR013899">
    <property type="entry name" value="DUF1771"/>
</dbReference>
<dbReference type="AlphaFoldDB" id="A0A9P0Z2W9"/>
<sequence length="484" mass="54723">MEGLPSSSSFGHEDRLDSDLEQLYHAFGSIVSIEDIAAAYCEAGRNLSIAGDILCNLQDTNSTALGFESQNNFDHLETSSASQENWSHEDQISIFKPKKCAASMGIVPNVVRREYEGSQLQNSESCKKTKPLKLNSEDFPISEIWKDDSCVQNTAKTETLNTDVEEFLFKMLGDGFSLNMSTIQNVVGQCGYDVNKSMDTLMELSAATLGKCDDIVSMSSEKLPDVKAKSVQDSAGSSNRNSTSGNGRQSSKKGKNNYELQKEILGSLFVLPGRYDAEIIQPPKVVRRKKNVVDRPLQLPRIEHRTVLKRPSEMNDEEDDETYEVLRKAVKEYWTIMKEYYKAAFEAYVKKEHTKAYNLLDEGNFFRKKALEADEKSACKLIQPRYNKEEMILDVRHFEPKEAVHFLKLQLHSYCGIPSLQHIKVIVGVNEDDPKGLRKRLIVKILEKESIAWSEQENGRTLVIKVDEINPKNLSFFKKSTSSV</sequence>
<dbReference type="OrthoDB" id="1928104at2759"/>
<dbReference type="PANTHER" id="PTHR47872:SF1">
    <property type="entry name" value="NUCLEAR RNA EXPORT FACTOR SDE5-RELATED"/>
    <property type="match status" value="1"/>
</dbReference>
<evidence type="ECO:0000313" key="4">
    <source>
        <dbReference type="Proteomes" id="UP001152484"/>
    </source>
</evidence>
<dbReference type="Proteomes" id="UP001152484">
    <property type="component" value="Unassembled WGS sequence"/>
</dbReference>
<gene>
    <name evidence="3" type="ORF">CEURO_LOCUS9159</name>
</gene>
<protein>
    <recommendedName>
        <fullName evidence="2">DUF1771 domain-containing protein</fullName>
    </recommendedName>
</protein>
<feature type="region of interest" description="Disordered" evidence="1">
    <location>
        <begin position="223"/>
        <end position="256"/>
    </location>
</feature>
<comment type="caution">
    <text evidence="3">The sequence shown here is derived from an EMBL/GenBank/DDBJ whole genome shotgun (WGS) entry which is preliminary data.</text>
</comment>
<feature type="domain" description="DUF1771" evidence="2">
    <location>
        <begin position="322"/>
        <end position="387"/>
    </location>
</feature>
<dbReference type="InterPro" id="IPR056254">
    <property type="entry name" value="At5g58720/SDE5-like_UBA-like"/>
</dbReference>
<feature type="compositionally biased region" description="Low complexity" evidence="1">
    <location>
        <begin position="234"/>
        <end position="249"/>
    </location>
</feature>
<reference evidence="3" key="1">
    <citation type="submission" date="2022-07" db="EMBL/GenBank/DDBJ databases">
        <authorList>
            <person name="Macas J."/>
            <person name="Novak P."/>
            <person name="Neumann P."/>
        </authorList>
    </citation>
    <scope>NUCLEOTIDE SEQUENCE</scope>
</reference>
<evidence type="ECO:0000259" key="2">
    <source>
        <dbReference type="SMART" id="SM01162"/>
    </source>
</evidence>